<evidence type="ECO:0000313" key="9">
    <source>
        <dbReference type="EMBL" id="SPO21871.1"/>
    </source>
</evidence>
<feature type="coiled-coil region" evidence="7">
    <location>
        <begin position="192"/>
        <end position="222"/>
    </location>
</feature>
<dbReference type="EMBL" id="OOIN01000003">
    <property type="protein sequence ID" value="SPO21871.1"/>
    <property type="molecule type" value="Genomic_DNA"/>
</dbReference>
<keyword evidence="3" id="KW-0507">mRNA processing</keyword>
<dbReference type="GO" id="GO:0006397">
    <property type="term" value="P:mRNA processing"/>
    <property type="evidence" value="ECO:0007669"/>
    <property type="project" value="UniProtKB-KW"/>
</dbReference>
<feature type="region of interest" description="Disordered" evidence="8">
    <location>
        <begin position="1"/>
        <end position="49"/>
    </location>
</feature>
<dbReference type="PANTHER" id="PTHR13296">
    <property type="entry name" value="BCAS2 PROTEIN"/>
    <property type="match status" value="1"/>
</dbReference>
<evidence type="ECO:0000256" key="2">
    <source>
        <dbReference type="ARBA" id="ARBA00010788"/>
    </source>
</evidence>
<comment type="similarity">
    <text evidence="2">Belongs to the SPF27 family.</text>
</comment>
<evidence type="ECO:0000256" key="8">
    <source>
        <dbReference type="SAM" id="MobiDB-lite"/>
    </source>
</evidence>
<comment type="subcellular location">
    <subcellularLocation>
        <location evidence="1">Nucleus</location>
    </subcellularLocation>
</comment>
<evidence type="ECO:0000256" key="6">
    <source>
        <dbReference type="ARBA" id="ARBA00023242"/>
    </source>
</evidence>
<evidence type="ECO:0000256" key="1">
    <source>
        <dbReference type="ARBA" id="ARBA00004123"/>
    </source>
</evidence>
<keyword evidence="4" id="KW-0747">Spliceosome</keyword>
<dbReference type="PANTHER" id="PTHR13296:SF0">
    <property type="entry name" value="PRE-MRNA-SPLICING FACTOR SPF27"/>
    <property type="match status" value="1"/>
</dbReference>
<evidence type="ECO:0000256" key="7">
    <source>
        <dbReference type="SAM" id="Coils"/>
    </source>
</evidence>
<dbReference type="GO" id="GO:0008380">
    <property type="term" value="P:RNA splicing"/>
    <property type="evidence" value="ECO:0007669"/>
    <property type="project" value="UniProtKB-KW"/>
</dbReference>
<evidence type="ECO:0000256" key="3">
    <source>
        <dbReference type="ARBA" id="ARBA00022664"/>
    </source>
</evidence>
<proteinExistence type="inferred from homology"/>
<dbReference type="OrthoDB" id="205794at2759"/>
<evidence type="ECO:0008006" key="11">
    <source>
        <dbReference type="Google" id="ProtNLM"/>
    </source>
</evidence>
<evidence type="ECO:0000256" key="4">
    <source>
        <dbReference type="ARBA" id="ARBA00022728"/>
    </source>
</evidence>
<feature type="compositionally biased region" description="Low complexity" evidence="8">
    <location>
        <begin position="7"/>
        <end position="17"/>
    </location>
</feature>
<dbReference type="InterPro" id="IPR008409">
    <property type="entry name" value="SPF27"/>
</dbReference>
<dbReference type="Proteomes" id="UP000324022">
    <property type="component" value="Unassembled WGS sequence"/>
</dbReference>
<protein>
    <recommendedName>
        <fullName evidence="11">Pre-mRNA-splicing factor SPF27</fullName>
    </recommendedName>
</protein>
<dbReference type="GO" id="GO:0000974">
    <property type="term" value="C:Prp19 complex"/>
    <property type="evidence" value="ECO:0007669"/>
    <property type="project" value="TreeGrafter"/>
</dbReference>
<accession>A0A5C3DX85</accession>
<keyword evidence="7" id="KW-0175">Coiled coil</keyword>
<gene>
    <name evidence="9" type="ORF">UTRI_01860_B</name>
</gene>
<sequence>MGRGRGRASNGSAASASDVADPIASTSSTAEPSKNTVSDPTEAIPLEGSSKDVFQYHSVQVAPTDALPYFDRDLELQPGLRARVDALIAEEQATFPPITPESTRLPPAYEPFSTRPDLRAELDRVASGLPSRHALDTQRYTLPSPAAGADASVTEWQSAVDSAHAQLAHMDVRLKNIELLKKYGANAWRLSNFQQEQDIRLLSEQLDAVKAETNEINRLRQKDQSEAGSKLALLEKRWTELISRGLQLEVANVTTREELEGLRGKKRRLEAQLGQLE</sequence>
<reference evidence="9 10" key="1">
    <citation type="submission" date="2018-03" db="EMBL/GenBank/DDBJ databases">
        <authorList>
            <person name="Guldener U."/>
        </authorList>
    </citation>
    <scope>NUCLEOTIDE SEQUENCE [LARGE SCALE GENOMIC DNA]</scope>
    <source>
        <strain evidence="9 10">NBRC100155</strain>
    </source>
</reference>
<dbReference type="GO" id="GO:0071011">
    <property type="term" value="C:precatalytic spliceosome"/>
    <property type="evidence" value="ECO:0007669"/>
    <property type="project" value="TreeGrafter"/>
</dbReference>
<organism evidence="9 10">
    <name type="scientific">Ustilago trichophora</name>
    <dbReference type="NCBI Taxonomy" id="86804"/>
    <lineage>
        <taxon>Eukaryota</taxon>
        <taxon>Fungi</taxon>
        <taxon>Dikarya</taxon>
        <taxon>Basidiomycota</taxon>
        <taxon>Ustilaginomycotina</taxon>
        <taxon>Ustilaginomycetes</taxon>
        <taxon>Ustilaginales</taxon>
        <taxon>Ustilaginaceae</taxon>
        <taxon>Ustilago</taxon>
    </lineage>
</organism>
<keyword evidence="6" id="KW-0539">Nucleus</keyword>
<keyword evidence="10" id="KW-1185">Reference proteome</keyword>
<feature type="compositionally biased region" description="Polar residues" evidence="8">
    <location>
        <begin position="24"/>
        <end position="39"/>
    </location>
</feature>
<dbReference type="Pfam" id="PF05700">
    <property type="entry name" value="BCAS2"/>
    <property type="match status" value="1"/>
</dbReference>
<evidence type="ECO:0000256" key="5">
    <source>
        <dbReference type="ARBA" id="ARBA00023187"/>
    </source>
</evidence>
<keyword evidence="5" id="KW-0508">mRNA splicing</keyword>
<dbReference type="GO" id="GO:0071013">
    <property type="term" value="C:catalytic step 2 spliceosome"/>
    <property type="evidence" value="ECO:0007669"/>
    <property type="project" value="TreeGrafter"/>
</dbReference>
<dbReference type="AlphaFoldDB" id="A0A5C3DX85"/>
<name>A0A5C3DX85_9BASI</name>
<evidence type="ECO:0000313" key="10">
    <source>
        <dbReference type="Proteomes" id="UP000324022"/>
    </source>
</evidence>